<dbReference type="Proteomes" id="UP001157502">
    <property type="component" value="Chromosome 2"/>
</dbReference>
<gene>
    <name evidence="1" type="ORF">DPEC_G00021580</name>
</gene>
<proteinExistence type="predicted"/>
<evidence type="ECO:0000313" key="2">
    <source>
        <dbReference type="Proteomes" id="UP001157502"/>
    </source>
</evidence>
<name>A0ACC2HG59_DALPE</name>
<evidence type="ECO:0000313" key="1">
    <source>
        <dbReference type="EMBL" id="KAJ8014998.1"/>
    </source>
</evidence>
<reference evidence="1" key="1">
    <citation type="submission" date="2021-05" db="EMBL/GenBank/DDBJ databases">
        <authorList>
            <person name="Pan Q."/>
            <person name="Jouanno E."/>
            <person name="Zahm M."/>
            <person name="Klopp C."/>
            <person name="Cabau C."/>
            <person name="Louis A."/>
            <person name="Berthelot C."/>
            <person name="Parey E."/>
            <person name="Roest Crollius H."/>
            <person name="Montfort J."/>
            <person name="Robinson-Rechavi M."/>
            <person name="Bouchez O."/>
            <person name="Lampietro C."/>
            <person name="Lopez Roques C."/>
            <person name="Donnadieu C."/>
            <person name="Postlethwait J."/>
            <person name="Bobe J."/>
            <person name="Dillon D."/>
            <person name="Chandos A."/>
            <person name="von Hippel F."/>
            <person name="Guiguen Y."/>
        </authorList>
    </citation>
    <scope>NUCLEOTIDE SEQUENCE</scope>
    <source>
        <strain evidence="1">YG-Jan2019</strain>
    </source>
</reference>
<organism evidence="1 2">
    <name type="scientific">Dallia pectoralis</name>
    <name type="common">Alaska blackfish</name>
    <dbReference type="NCBI Taxonomy" id="75939"/>
    <lineage>
        <taxon>Eukaryota</taxon>
        <taxon>Metazoa</taxon>
        <taxon>Chordata</taxon>
        <taxon>Craniata</taxon>
        <taxon>Vertebrata</taxon>
        <taxon>Euteleostomi</taxon>
        <taxon>Actinopterygii</taxon>
        <taxon>Neopterygii</taxon>
        <taxon>Teleostei</taxon>
        <taxon>Protacanthopterygii</taxon>
        <taxon>Esociformes</taxon>
        <taxon>Umbridae</taxon>
        <taxon>Dallia</taxon>
    </lineage>
</organism>
<protein>
    <submittedName>
        <fullName evidence="1">Uncharacterized protein</fullName>
    </submittedName>
</protein>
<comment type="caution">
    <text evidence="1">The sequence shown here is derived from an EMBL/GenBank/DDBJ whole genome shotgun (WGS) entry which is preliminary data.</text>
</comment>
<keyword evidence="2" id="KW-1185">Reference proteome</keyword>
<accession>A0ACC2HG59</accession>
<dbReference type="EMBL" id="CM055729">
    <property type="protein sequence ID" value="KAJ8014998.1"/>
    <property type="molecule type" value="Genomic_DNA"/>
</dbReference>
<sequence>MTALADTLISFDTGSPSSTDVLCPDSPSPSTDSSENENTLEAADDTTPFNKPSTRMTWQKTWNVNPVSDSDNSDDEQPEEQEDPQEPLSTYEKPCESPWDKWSAPTVNKDAEKWFPEPSMDHPTSPKSQDAENKRGFVYLKEYVNARDVTSRDNPGDFVTSSSTSRAYSSPSSYTRTNVTSSCTYCGEQVGNDAKITIEHLNISCHPSCFKCGVCSKPMGDLIHNMFLHKGTVHCDSCYSDLL</sequence>